<organism evidence="1 2">
    <name type="scientific">Roseovarius indicus</name>
    <dbReference type="NCBI Taxonomy" id="540747"/>
    <lineage>
        <taxon>Bacteria</taxon>
        <taxon>Pseudomonadati</taxon>
        <taxon>Pseudomonadota</taxon>
        <taxon>Alphaproteobacteria</taxon>
        <taxon>Rhodobacterales</taxon>
        <taxon>Roseobacteraceae</taxon>
        <taxon>Roseovarius</taxon>
    </lineage>
</organism>
<dbReference type="AlphaFoldDB" id="A0A0T5NQ48"/>
<protein>
    <submittedName>
        <fullName evidence="1">Uncharacterized protein</fullName>
    </submittedName>
</protein>
<dbReference type="EMBL" id="LAXI01000063">
    <property type="protein sequence ID" value="KRS11060.1"/>
    <property type="molecule type" value="Genomic_DNA"/>
</dbReference>
<evidence type="ECO:0000313" key="1">
    <source>
        <dbReference type="EMBL" id="KRS11060.1"/>
    </source>
</evidence>
<sequence length="76" mass="8477">MAIARLLGEDSRGTVAWVYRWETGELGILWMSADRHVSGIDRLLDAEVYAQARSVGDTKLATFLEDMPVFGPHDPD</sequence>
<keyword evidence="2" id="KW-1185">Reference proteome</keyword>
<dbReference type="Proteomes" id="UP000051401">
    <property type="component" value="Unassembled WGS sequence"/>
</dbReference>
<gene>
    <name evidence="1" type="ORF">XM52_28830</name>
</gene>
<reference evidence="1 2" key="1">
    <citation type="submission" date="2015-04" db="EMBL/GenBank/DDBJ databases">
        <title>The draft genome sequence of Roseovarius indicus B108T.</title>
        <authorList>
            <person name="Li G."/>
            <person name="Lai Q."/>
            <person name="Shao Z."/>
            <person name="Yan P."/>
        </authorList>
    </citation>
    <scope>NUCLEOTIDE SEQUENCE [LARGE SCALE GENOMIC DNA]</scope>
    <source>
        <strain evidence="1 2">B108</strain>
    </source>
</reference>
<evidence type="ECO:0000313" key="2">
    <source>
        <dbReference type="Proteomes" id="UP000051401"/>
    </source>
</evidence>
<name>A0A0T5NQ48_9RHOB</name>
<dbReference type="PATRIC" id="fig|540747.5.peg.5491"/>
<comment type="caution">
    <text evidence="1">The sequence shown here is derived from an EMBL/GenBank/DDBJ whole genome shotgun (WGS) entry which is preliminary data.</text>
</comment>
<accession>A0A0T5NQ48</accession>
<proteinExistence type="predicted"/>